<evidence type="ECO:0000256" key="1">
    <source>
        <dbReference type="ARBA" id="ARBA00022490"/>
    </source>
</evidence>
<dbReference type="PANTHER" id="PTHR19136">
    <property type="entry name" value="MOLYBDENUM COFACTOR GUANYLYLTRANSFERASE"/>
    <property type="match status" value="1"/>
</dbReference>
<evidence type="ECO:0000313" key="11">
    <source>
        <dbReference type="Proteomes" id="UP001241605"/>
    </source>
</evidence>
<accession>A0ABY8QLM2</accession>
<organism evidence="10 11">
    <name type="scientific">Tropicibacter oceani</name>
    <dbReference type="NCBI Taxonomy" id="3058420"/>
    <lineage>
        <taxon>Bacteria</taxon>
        <taxon>Pseudomonadati</taxon>
        <taxon>Pseudomonadota</taxon>
        <taxon>Alphaproteobacteria</taxon>
        <taxon>Rhodobacterales</taxon>
        <taxon>Roseobacteraceae</taxon>
        <taxon>Tropicibacter</taxon>
    </lineage>
</organism>
<dbReference type="Proteomes" id="UP001241605">
    <property type="component" value="Chromosome"/>
</dbReference>
<evidence type="ECO:0000256" key="5">
    <source>
        <dbReference type="ARBA" id="ARBA00022842"/>
    </source>
</evidence>
<evidence type="ECO:0000256" key="8">
    <source>
        <dbReference type="HAMAP-Rule" id="MF_00316"/>
    </source>
</evidence>
<comment type="function">
    <text evidence="8">Transfers a GMP moiety from GTP to Mo-molybdopterin (Mo-MPT) cofactor (Moco or molybdenum cofactor) to form Mo-molybdopterin guanine dinucleotide (Mo-MGD) cofactor.</text>
</comment>
<feature type="binding site" evidence="8">
    <location>
        <position position="101"/>
    </location>
    <ligand>
        <name>Mg(2+)</name>
        <dbReference type="ChEBI" id="CHEBI:18420"/>
    </ligand>
</feature>
<keyword evidence="10" id="KW-0548">Nucleotidyltransferase</keyword>
<keyword evidence="2 8" id="KW-0808">Transferase</keyword>
<dbReference type="Gene3D" id="3.90.550.10">
    <property type="entry name" value="Spore Coat Polysaccharide Biosynthesis Protein SpsA, Chain A"/>
    <property type="match status" value="1"/>
</dbReference>
<dbReference type="InterPro" id="IPR029044">
    <property type="entry name" value="Nucleotide-diphossugar_trans"/>
</dbReference>
<dbReference type="NCBIfam" id="TIGR02665">
    <property type="entry name" value="molyb_mobA"/>
    <property type="match status" value="1"/>
</dbReference>
<dbReference type="Pfam" id="PF12804">
    <property type="entry name" value="NTP_transf_3"/>
    <property type="match status" value="1"/>
</dbReference>
<sequence>MKQPLGVILAGGLATRMGGGDKALLSLGGRSLLDHVSDRLGPQVAALALNANGDAGRFKDTGLPVIADSIPGFAGPLAGVLAGLDWAAEQGADTIVTVAADTPFFPCDLVPRLLLASEGQVHPLVLAATKGDAQTKSKSKSGLIRHPTFGLWPVALRDDLRAALQDGLKKVVLWTDKHGGRECLFPSDPFDPFFNVNTPEDLARAEELL</sequence>
<dbReference type="HAMAP" id="MF_00316">
    <property type="entry name" value="MobA"/>
    <property type="match status" value="1"/>
</dbReference>
<dbReference type="GO" id="GO:0061603">
    <property type="term" value="F:molybdenum cofactor guanylyltransferase activity"/>
    <property type="evidence" value="ECO:0007669"/>
    <property type="project" value="UniProtKB-EC"/>
</dbReference>
<keyword evidence="4 8" id="KW-0547">Nucleotide-binding</keyword>
<feature type="binding site" evidence="8">
    <location>
        <begin position="9"/>
        <end position="11"/>
    </location>
    <ligand>
        <name>GTP</name>
        <dbReference type="ChEBI" id="CHEBI:37565"/>
    </ligand>
</feature>
<comment type="catalytic activity">
    <reaction evidence="8">
        <text>Mo-molybdopterin + GTP + H(+) = Mo-molybdopterin guanine dinucleotide + diphosphate</text>
        <dbReference type="Rhea" id="RHEA:34243"/>
        <dbReference type="ChEBI" id="CHEBI:15378"/>
        <dbReference type="ChEBI" id="CHEBI:33019"/>
        <dbReference type="ChEBI" id="CHEBI:37565"/>
        <dbReference type="ChEBI" id="CHEBI:71302"/>
        <dbReference type="ChEBI" id="CHEBI:71310"/>
        <dbReference type="EC" id="2.7.7.77"/>
    </reaction>
</comment>
<keyword evidence="11" id="KW-1185">Reference proteome</keyword>
<reference evidence="10 11" key="1">
    <citation type="submission" date="2023-05" db="EMBL/GenBank/DDBJ databases">
        <title>YMD87, complete Genome.</title>
        <authorList>
            <person name="Zhang J."/>
            <person name="Xu X."/>
        </authorList>
    </citation>
    <scope>NUCLEOTIDE SEQUENCE [LARGE SCALE GENOMIC DNA]</scope>
    <source>
        <strain evidence="10 11">YMD87</strain>
    </source>
</reference>
<evidence type="ECO:0000313" key="10">
    <source>
        <dbReference type="EMBL" id="WGW04833.1"/>
    </source>
</evidence>
<evidence type="ECO:0000259" key="9">
    <source>
        <dbReference type="Pfam" id="PF12804"/>
    </source>
</evidence>
<feature type="binding site" evidence="8">
    <location>
        <position position="68"/>
    </location>
    <ligand>
        <name>GTP</name>
        <dbReference type="ChEBI" id="CHEBI:37565"/>
    </ligand>
</feature>
<keyword evidence="7 8" id="KW-0501">Molybdenum cofactor biosynthesis</keyword>
<evidence type="ECO:0000256" key="6">
    <source>
        <dbReference type="ARBA" id="ARBA00023134"/>
    </source>
</evidence>
<proteinExistence type="inferred from homology"/>
<keyword evidence="1 8" id="KW-0963">Cytoplasm</keyword>
<dbReference type="PANTHER" id="PTHR19136:SF81">
    <property type="entry name" value="MOLYBDENUM COFACTOR GUANYLYLTRANSFERASE"/>
    <property type="match status" value="1"/>
</dbReference>
<keyword evidence="3 8" id="KW-0479">Metal-binding</keyword>
<comment type="similarity">
    <text evidence="8">Belongs to the MobA family.</text>
</comment>
<dbReference type="EMBL" id="CP124616">
    <property type="protein sequence ID" value="WGW04833.1"/>
    <property type="molecule type" value="Genomic_DNA"/>
</dbReference>
<dbReference type="CDD" id="cd02503">
    <property type="entry name" value="MobA"/>
    <property type="match status" value="1"/>
</dbReference>
<feature type="binding site" evidence="8">
    <location>
        <position position="101"/>
    </location>
    <ligand>
        <name>GTP</name>
        <dbReference type="ChEBI" id="CHEBI:37565"/>
    </ligand>
</feature>
<evidence type="ECO:0000256" key="4">
    <source>
        <dbReference type="ARBA" id="ARBA00022741"/>
    </source>
</evidence>
<comment type="subcellular location">
    <subcellularLocation>
        <location evidence="8">Cytoplasm</location>
    </subcellularLocation>
</comment>
<comment type="cofactor">
    <cofactor evidence="8">
        <name>Mg(2+)</name>
        <dbReference type="ChEBI" id="CHEBI:18420"/>
    </cofactor>
</comment>
<evidence type="ECO:0000256" key="2">
    <source>
        <dbReference type="ARBA" id="ARBA00022679"/>
    </source>
</evidence>
<evidence type="ECO:0000256" key="3">
    <source>
        <dbReference type="ARBA" id="ARBA00022723"/>
    </source>
</evidence>
<dbReference type="SUPFAM" id="SSF53448">
    <property type="entry name" value="Nucleotide-diphospho-sugar transferases"/>
    <property type="match status" value="1"/>
</dbReference>
<dbReference type="InterPro" id="IPR013482">
    <property type="entry name" value="Molybde_CF_guanTrfase"/>
</dbReference>
<name>A0ABY8QLM2_9RHOB</name>
<keyword evidence="6 8" id="KW-0342">GTP-binding</keyword>
<feature type="binding site" evidence="8">
    <location>
        <position position="22"/>
    </location>
    <ligand>
        <name>GTP</name>
        <dbReference type="ChEBI" id="CHEBI:37565"/>
    </ligand>
</feature>
<dbReference type="InterPro" id="IPR025877">
    <property type="entry name" value="MobA-like_NTP_Trfase"/>
</dbReference>
<comment type="domain">
    <text evidence="8">The N-terminal domain determines nucleotide recognition and specific binding, while the C-terminal domain determines the specific binding to the target protein.</text>
</comment>
<comment type="subunit">
    <text evidence="8">Monomer.</text>
</comment>
<protein>
    <recommendedName>
        <fullName evidence="8">Molybdenum cofactor guanylyltransferase</fullName>
        <shortName evidence="8">MoCo guanylyltransferase</shortName>
        <ecNumber evidence="8">2.7.7.77</ecNumber>
    </recommendedName>
    <alternativeName>
        <fullName evidence="8">GTP:molybdopterin guanylyltransferase</fullName>
    </alternativeName>
    <alternativeName>
        <fullName evidence="8">Mo-MPT guanylyltransferase</fullName>
    </alternativeName>
    <alternativeName>
        <fullName evidence="8">Molybdopterin guanylyltransferase</fullName>
    </alternativeName>
    <alternativeName>
        <fullName evidence="8">Molybdopterin-guanine dinucleotide synthase</fullName>
        <shortName evidence="8">MGD synthase</shortName>
    </alternativeName>
</protein>
<keyword evidence="5 8" id="KW-0460">Magnesium</keyword>
<feature type="domain" description="MobA-like NTP transferase" evidence="9">
    <location>
        <begin position="6"/>
        <end position="172"/>
    </location>
</feature>
<feature type="binding site" evidence="8">
    <location>
        <position position="50"/>
    </location>
    <ligand>
        <name>GTP</name>
        <dbReference type="ChEBI" id="CHEBI:37565"/>
    </ligand>
</feature>
<dbReference type="EC" id="2.7.7.77" evidence="8"/>
<gene>
    <name evidence="8 10" type="primary">mobA</name>
    <name evidence="10" type="ORF">QF118_04575</name>
</gene>
<dbReference type="RefSeq" id="WP_282301469.1">
    <property type="nucleotide sequence ID" value="NZ_CP124616.1"/>
</dbReference>
<evidence type="ECO:0000256" key="7">
    <source>
        <dbReference type="ARBA" id="ARBA00023150"/>
    </source>
</evidence>